<keyword evidence="12" id="KW-1185">Reference proteome</keyword>
<evidence type="ECO:0000256" key="6">
    <source>
        <dbReference type="ARBA" id="ARBA00023306"/>
    </source>
</evidence>
<dbReference type="PANTHER" id="PTHR34981">
    <property type="entry name" value="CELL DIVISION PROTEIN ZAPA"/>
    <property type="match status" value="1"/>
</dbReference>
<evidence type="ECO:0000256" key="10">
    <source>
        <dbReference type="SAM" id="Coils"/>
    </source>
</evidence>
<evidence type="ECO:0000256" key="5">
    <source>
        <dbReference type="ARBA" id="ARBA00023210"/>
    </source>
</evidence>
<evidence type="ECO:0000256" key="3">
    <source>
        <dbReference type="ARBA" id="ARBA00022490"/>
    </source>
</evidence>
<keyword evidence="3" id="KW-0963">Cytoplasm</keyword>
<evidence type="ECO:0000256" key="4">
    <source>
        <dbReference type="ARBA" id="ARBA00022618"/>
    </source>
</evidence>
<protein>
    <recommendedName>
        <fullName evidence="2">Cell division protein ZapA</fullName>
    </recommendedName>
    <alternativeName>
        <fullName evidence="9">Z ring-associated protein ZapA</fullName>
    </alternativeName>
</protein>
<comment type="caution">
    <text evidence="11">The sequence shown here is derived from an EMBL/GenBank/DDBJ whole genome shotgun (WGS) entry which is preliminary data.</text>
</comment>
<keyword evidence="10" id="KW-0175">Coiled coil</keyword>
<dbReference type="Proteomes" id="UP000182152">
    <property type="component" value="Unassembled WGS sequence"/>
</dbReference>
<reference evidence="11 12" key="1">
    <citation type="submission" date="2014-12" db="EMBL/GenBank/DDBJ databases">
        <title>Draft genome sequences of 29 type strains of Enterococci.</title>
        <authorList>
            <person name="Zhong Z."/>
            <person name="Sun Z."/>
            <person name="Liu W."/>
            <person name="Zhang W."/>
            <person name="Zhang H."/>
        </authorList>
    </citation>
    <scope>NUCLEOTIDE SEQUENCE [LARGE SCALE GENOMIC DNA]</scope>
    <source>
        <strain evidence="11 12">DSM 15687</strain>
    </source>
</reference>
<evidence type="ECO:0000256" key="9">
    <source>
        <dbReference type="ARBA" id="ARBA00033158"/>
    </source>
</evidence>
<dbReference type="GO" id="GO:0030428">
    <property type="term" value="C:cell septum"/>
    <property type="evidence" value="ECO:0007669"/>
    <property type="project" value="TreeGrafter"/>
</dbReference>
<gene>
    <name evidence="11" type="ORF">RV14_GL001817</name>
</gene>
<evidence type="ECO:0000313" key="11">
    <source>
        <dbReference type="EMBL" id="OJG83122.1"/>
    </source>
</evidence>
<keyword evidence="6" id="KW-0131">Cell cycle</keyword>
<dbReference type="AlphaFoldDB" id="A0A1L8WQL7"/>
<dbReference type="PANTHER" id="PTHR34981:SF1">
    <property type="entry name" value="CELL DIVISION PROTEIN ZAPA"/>
    <property type="match status" value="1"/>
</dbReference>
<dbReference type="GO" id="GO:0005829">
    <property type="term" value="C:cytosol"/>
    <property type="evidence" value="ECO:0007669"/>
    <property type="project" value="TreeGrafter"/>
</dbReference>
<dbReference type="GO" id="GO:0032153">
    <property type="term" value="C:cell division site"/>
    <property type="evidence" value="ECO:0007669"/>
    <property type="project" value="TreeGrafter"/>
</dbReference>
<comment type="subunit">
    <text evidence="8">Homodimer. Interacts with FtsZ.</text>
</comment>
<dbReference type="STRING" id="150033.RV14_GL001817"/>
<dbReference type="SUPFAM" id="SSF102829">
    <property type="entry name" value="Cell division protein ZapA-like"/>
    <property type="match status" value="1"/>
</dbReference>
<dbReference type="GO" id="GO:0043093">
    <property type="term" value="P:FtsZ-dependent cytokinesis"/>
    <property type="evidence" value="ECO:0007669"/>
    <property type="project" value="TreeGrafter"/>
</dbReference>
<evidence type="ECO:0000256" key="1">
    <source>
        <dbReference type="ARBA" id="ARBA00004496"/>
    </source>
</evidence>
<accession>A0A1L8WQL7</accession>
<keyword evidence="4 11" id="KW-0132">Cell division</keyword>
<sequence length="148" mass="17365">MIRMAYEKTRYKAVIAGQTYTIIGRETKHHMDIVTNLINEQLIELKELSPQIDNEQAAILIAVNALSDQLKKQERNLELEEEVTSLKKKMIKFVEMQNRIKRIEVIEEEAREVLKETGQEDREIKNHVEAQQILNEKRKGQIKQQPSN</sequence>
<dbReference type="GO" id="GO:0000917">
    <property type="term" value="P:division septum assembly"/>
    <property type="evidence" value="ECO:0007669"/>
    <property type="project" value="UniProtKB-KW"/>
</dbReference>
<dbReference type="Pfam" id="PF05164">
    <property type="entry name" value="ZapA"/>
    <property type="match status" value="1"/>
</dbReference>
<dbReference type="InterPro" id="IPR036192">
    <property type="entry name" value="Cell_div_ZapA-like_sf"/>
</dbReference>
<comment type="function">
    <text evidence="7">Activator of cell division through the inhibition of FtsZ GTPase activity, therefore promoting FtsZ assembly into bundles of protofilaments necessary for the formation of the division Z ring. It is recruited early at mid-cell but it is not essential for cell division.</text>
</comment>
<comment type="subcellular location">
    <subcellularLocation>
        <location evidence="1">Cytoplasm</location>
    </subcellularLocation>
</comment>
<proteinExistence type="predicted"/>
<dbReference type="GO" id="GO:0000921">
    <property type="term" value="P:septin ring assembly"/>
    <property type="evidence" value="ECO:0007669"/>
    <property type="project" value="TreeGrafter"/>
</dbReference>
<evidence type="ECO:0000256" key="8">
    <source>
        <dbReference type="ARBA" id="ARBA00026068"/>
    </source>
</evidence>
<keyword evidence="5" id="KW-0717">Septation</keyword>
<dbReference type="Gene3D" id="6.10.250.790">
    <property type="match status" value="1"/>
</dbReference>
<evidence type="ECO:0000256" key="2">
    <source>
        <dbReference type="ARBA" id="ARBA00015195"/>
    </source>
</evidence>
<dbReference type="InterPro" id="IPR007838">
    <property type="entry name" value="Cell_div_ZapA-like"/>
</dbReference>
<dbReference type="EMBL" id="JXLB01000005">
    <property type="protein sequence ID" value="OJG83122.1"/>
    <property type="molecule type" value="Genomic_DNA"/>
</dbReference>
<feature type="coiled-coil region" evidence="10">
    <location>
        <begin position="63"/>
        <end position="116"/>
    </location>
</feature>
<name>A0A1L8WQL7_9ENTE</name>
<evidence type="ECO:0000313" key="12">
    <source>
        <dbReference type="Proteomes" id="UP000182152"/>
    </source>
</evidence>
<evidence type="ECO:0000256" key="7">
    <source>
        <dbReference type="ARBA" id="ARBA00024910"/>
    </source>
</evidence>
<dbReference type="InterPro" id="IPR053712">
    <property type="entry name" value="Bac_CellDiv_Activator"/>
</dbReference>
<organism evidence="11 12">
    <name type="scientific">Enterococcus ratti</name>
    <dbReference type="NCBI Taxonomy" id="150033"/>
    <lineage>
        <taxon>Bacteria</taxon>
        <taxon>Bacillati</taxon>
        <taxon>Bacillota</taxon>
        <taxon>Bacilli</taxon>
        <taxon>Lactobacillales</taxon>
        <taxon>Enterococcaceae</taxon>
        <taxon>Enterococcus</taxon>
    </lineage>
</organism>